<dbReference type="InterPro" id="IPR017871">
    <property type="entry name" value="ABC_transporter-like_CS"/>
</dbReference>
<reference evidence="6 7" key="1">
    <citation type="submission" date="2017-05" db="EMBL/GenBank/DDBJ databases">
        <title>Genomic insights into alkan degradation activity of Oleiphilus messinensis.</title>
        <authorList>
            <person name="Kozyavkin S.A."/>
            <person name="Slesarev A.I."/>
            <person name="Golyshin P.N."/>
            <person name="Korzhenkov A."/>
            <person name="Golyshina O.N."/>
            <person name="Toshchakov S.V."/>
        </authorList>
    </citation>
    <scope>NUCLEOTIDE SEQUENCE [LARGE SCALE GENOMIC DNA]</scope>
    <source>
        <strain evidence="6 7">ME102</strain>
    </source>
</reference>
<dbReference type="InterPro" id="IPR005670">
    <property type="entry name" value="PstB-like"/>
</dbReference>
<evidence type="ECO:0000256" key="4">
    <source>
        <dbReference type="ARBA" id="ARBA00022840"/>
    </source>
</evidence>
<protein>
    <submittedName>
        <fullName evidence="6">ABC transporter</fullName>
    </submittedName>
</protein>
<dbReference type="Gene3D" id="3.40.50.300">
    <property type="entry name" value="P-loop containing nucleotide triphosphate hydrolases"/>
    <property type="match status" value="1"/>
</dbReference>
<organism evidence="6 7">
    <name type="scientific">Oleiphilus messinensis</name>
    <dbReference type="NCBI Taxonomy" id="141451"/>
    <lineage>
        <taxon>Bacteria</taxon>
        <taxon>Pseudomonadati</taxon>
        <taxon>Pseudomonadota</taxon>
        <taxon>Gammaproteobacteria</taxon>
        <taxon>Oceanospirillales</taxon>
        <taxon>Oleiphilaceae</taxon>
        <taxon>Oleiphilus</taxon>
    </lineage>
</organism>
<evidence type="ECO:0000313" key="7">
    <source>
        <dbReference type="Proteomes" id="UP000196027"/>
    </source>
</evidence>
<dbReference type="GO" id="GO:0016020">
    <property type="term" value="C:membrane"/>
    <property type="evidence" value="ECO:0007669"/>
    <property type="project" value="InterPro"/>
</dbReference>
<proteinExistence type="predicted"/>
<feature type="domain" description="ABC transporter" evidence="5">
    <location>
        <begin position="49"/>
        <end position="294"/>
    </location>
</feature>
<name>A0A1Y0I2A8_9GAMM</name>
<dbReference type="AlphaFoldDB" id="A0A1Y0I2A8"/>
<dbReference type="InterPro" id="IPR003593">
    <property type="entry name" value="AAA+_ATPase"/>
</dbReference>
<evidence type="ECO:0000259" key="5">
    <source>
        <dbReference type="PROSITE" id="PS50893"/>
    </source>
</evidence>
<gene>
    <name evidence="6" type="ORF">OLMES_0504</name>
</gene>
<accession>A0A1Y0I2A8</accession>
<dbReference type="Pfam" id="PF00005">
    <property type="entry name" value="ABC_tran"/>
    <property type="match status" value="1"/>
</dbReference>
<dbReference type="EMBL" id="CP021425">
    <property type="protein sequence ID" value="ARU54607.1"/>
    <property type="molecule type" value="Genomic_DNA"/>
</dbReference>
<dbReference type="CDD" id="cd03260">
    <property type="entry name" value="ABC_PstB_phosphate_transporter"/>
    <property type="match status" value="1"/>
</dbReference>
<dbReference type="Proteomes" id="UP000196027">
    <property type="component" value="Chromosome"/>
</dbReference>
<evidence type="ECO:0000313" key="6">
    <source>
        <dbReference type="EMBL" id="ARU54607.1"/>
    </source>
</evidence>
<dbReference type="InterPro" id="IPR027417">
    <property type="entry name" value="P-loop_NTPase"/>
</dbReference>
<dbReference type="KEGG" id="ome:OLMES_0504"/>
<dbReference type="SMART" id="SM00382">
    <property type="entry name" value="AAA"/>
    <property type="match status" value="1"/>
</dbReference>
<keyword evidence="1" id="KW-0813">Transport</keyword>
<dbReference type="GO" id="GO:0035435">
    <property type="term" value="P:phosphate ion transmembrane transport"/>
    <property type="evidence" value="ECO:0007669"/>
    <property type="project" value="InterPro"/>
</dbReference>
<dbReference type="PANTHER" id="PTHR43423:SF1">
    <property type="entry name" value="ABC TRANSPORTER I FAMILY MEMBER 17"/>
    <property type="match status" value="1"/>
</dbReference>
<dbReference type="GO" id="GO:0005524">
    <property type="term" value="F:ATP binding"/>
    <property type="evidence" value="ECO:0007669"/>
    <property type="project" value="UniProtKB-KW"/>
</dbReference>
<dbReference type="InterPro" id="IPR003439">
    <property type="entry name" value="ABC_transporter-like_ATP-bd"/>
</dbReference>
<dbReference type="GO" id="GO:0005315">
    <property type="term" value="F:phosphate transmembrane transporter activity"/>
    <property type="evidence" value="ECO:0007669"/>
    <property type="project" value="InterPro"/>
</dbReference>
<dbReference type="GO" id="GO:0016887">
    <property type="term" value="F:ATP hydrolysis activity"/>
    <property type="evidence" value="ECO:0007669"/>
    <property type="project" value="InterPro"/>
</dbReference>
<dbReference type="PANTHER" id="PTHR43423">
    <property type="entry name" value="ABC TRANSPORTER I FAMILY MEMBER 17"/>
    <property type="match status" value="1"/>
</dbReference>
<dbReference type="PROSITE" id="PS00211">
    <property type="entry name" value="ABC_TRANSPORTER_1"/>
    <property type="match status" value="1"/>
</dbReference>
<evidence type="ECO:0000256" key="3">
    <source>
        <dbReference type="ARBA" id="ARBA00022741"/>
    </source>
</evidence>
<evidence type="ECO:0000256" key="1">
    <source>
        <dbReference type="ARBA" id="ARBA00022448"/>
    </source>
</evidence>
<dbReference type="PROSITE" id="PS50893">
    <property type="entry name" value="ABC_TRANSPORTER_2"/>
    <property type="match status" value="1"/>
</dbReference>
<dbReference type="SUPFAM" id="SSF52540">
    <property type="entry name" value="P-loop containing nucleoside triphosphate hydrolases"/>
    <property type="match status" value="1"/>
</dbReference>
<keyword evidence="7" id="KW-1185">Reference proteome</keyword>
<keyword evidence="2" id="KW-0592">Phosphate transport</keyword>
<evidence type="ECO:0000256" key="2">
    <source>
        <dbReference type="ARBA" id="ARBA00022592"/>
    </source>
</evidence>
<keyword evidence="3" id="KW-0547">Nucleotide-binding</keyword>
<keyword evidence="4" id="KW-0067">ATP-binding</keyword>
<dbReference type="RefSeq" id="WP_232465249.1">
    <property type="nucleotide sequence ID" value="NZ_CP021425.1"/>
</dbReference>
<sequence length="299" mass="32609">MTLQTFVNQTVTQPVQRALARMQSGRTTSSVMASRFTGNTADAPMPGQVKIENLSVYYQHHAGIRNAWLAANPGEVVALVGPSGCGKSSLLASVNRMTDHIPGCRVEGHIEINGENILAGGYSLDALRQSVGMVFQQPNPFPLSIAENLDFPLQDHGVRRGSERQARIQFALEQAGLWSEVSHRLNARALSLSGGQQQRLCIARALVLQPQVLLLDEPCSALDPISTERIEQLILELKNNMTIIMVTHNLAQARRIADRVVVCWTQEGAGCVVESGPTEQIFTRPEHPVTQAYCQGRAG</sequence>